<dbReference type="Gene3D" id="3.20.190.10">
    <property type="entry name" value="MutM-like, N-terminal"/>
    <property type="match status" value="1"/>
</dbReference>
<dbReference type="InterPro" id="IPR015886">
    <property type="entry name" value="H2TH_FPG"/>
</dbReference>
<evidence type="ECO:0000313" key="19">
    <source>
        <dbReference type="EMBL" id="OGZ15732.1"/>
    </source>
</evidence>
<keyword evidence="11" id="KW-0234">DNA repair</keyword>
<evidence type="ECO:0000256" key="10">
    <source>
        <dbReference type="ARBA" id="ARBA00023125"/>
    </source>
</evidence>
<feature type="domain" description="Formamidopyrimidine-DNA glycosylase catalytic" evidence="18">
    <location>
        <begin position="2"/>
        <end position="144"/>
    </location>
</feature>
<evidence type="ECO:0000256" key="4">
    <source>
        <dbReference type="ARBA" id="ARBA00011245"/>
    </source>
</evidence>
<dbReference type="NCBIfam" id="NF002211">
    <property type="entry name" value="PRK01103.1"/>
    <property type="match status" value="1"/>
</dbReference>
<dbReference type="EMBL" id="MHLT01000051">
    <property type="protein sequence ID" value="OGZ15732.1"/>
    <property type="molecule type" value="Genomic_DNA"/>
</dbReference>
<dbReference type="InterPro" id="IPR000214">
    <property type="entry name" value="Znf_DNA_glyclase/AP_lyase"/>
</dbReference>
<organism evidence="19 20">
    <name type="scientific">Candidatus Lloydbacteria bacterium RIFCSPLOWO2_12_FULL_51_9</name>
    <dbReference type="NCBI Taxonomy" id="1798669"/>
    <lineage>
        <taxon>Bacteria</taxon>
        <taxon>Candidatus Lloydiibacteriota</taxon>
    </lineage>
</organism>
<evidence type="ECO:0000256" key="12">
    <source>
        <dbReference type="ARBA" id="ARBA00023239"/>
    </source>
</evidence>
<dbReference type="InterPro" id="IPR015887">
    <property type="entry name" value="DNA_glyclase_Znf_dom_DNA_BS"/>
</dbReference>
<dbReference type="InterPro" id="IPR020629">
    <property type="entry name" value="FPG_Glyclase"/>
</dbReference>
<evidence type="ECO:0000256" key="14">
    <source>
        <dbReference type="ARBA" id="ARBA00023295"/>
    </source>
</evidence>
<keyword evidence="10" id="KW-0238">DNA-binding</keyword>
<dbReference type="GO" id="GO:0140078">
    <property type="term" value="F:class I DNA-(apurinic or apyrimidinic site) endonuclease activity"/>
    <property type="evidence" value="ECO:0007669"/>
    <property type="project" value="UniProtKB-EC"/>
</dbReference>
<evidence type="ECO:0000259" key="17">
    <source>
        <dbReference type="PROSITE" id="PS51066"/>
    </source>
</evidence>
<dbReference type="Pfam" id="PF06827">
    <property type="entry name" value="zf-FPG_IleRS"/>
    <property type="match status" value="1"/>
</dbReference>
<evidence type="ECO:0000256" key="9">
    <source>
        <dbReference type="ARBA" id="ARBA00022833"/>
    </source>
</evidence>
<accession>A0A1G2DQQ4</accession>
<evidence type="ECO:0000256" key="16">
    <source>
        <dbReference type="PROSITE-ProRule" id="PRU00391"/>
    </source>
</evidence>
<comment type="catalytic activity">
    <reaction evidence="1">
        <text>Hydrolysis of DNA containing ring-opened 7-methylguanine residues, releasing 2,6-diamino-4-hydroxy-5-(N-methyl)formamidopyrimidine.</text>
        <dbReference type="EC" id="3.2.2.23"/>
    </reaction>
</comment>
<comment type="catalytic activity">
    <reaction evidence="15">
        <text>2'-deoxyribonucleotide-(2'-deoxyribose 5'-phosphate)-2'-deoxyribonucleotide-DNA = a 3'-end 2'-deoxyribonucleotide-(2,3-dehydro-2,3-deoxyribose 5'-phosphate)-DNA + a 5'-end 5'-phospho-2'-deoxyribonucleoside-DNA + H(+)</text>
        <dbReference type="Rhea" id="RHEA:66592"/>
        <dbReference type="Rhea" id="RHEA-COMP:13180"/>
        <dbReference type="Rhea" id="RHEA-COMP:16897"/>
        <dbReference type="Rhea" id="RHEA-COMP:17067"/>
        <dbReference type="ChEBI" id="CHEBI:15378"/>
        <dbReference type="ChEBI" id="CHEBI:136412"/>
        <dbReference type="ChEBI" id="CHEBI:157695"/>
        <dbReference type="ChEBI" id="CHEBI:167181"/>
        <dbReference type="EC" id="4.2.99.18"/>
    </reaction>
</comment>
<dbReference type="SUPFAM" id="SSF81624">
    <property type="entry name" value="N-terminal domain of MutM-like DNA repair proteins"/>
    <property type="match status" value="1"/>
</dbReference>
<comment type="cofactor">
    <cofactor evidence="2">
        <name>Zn(2+)</name>
        <dbReference type="ChEBI" id="CHEBI:29105"/>
    </cofactor>
</comment>
<comment type="similarity">
    <text evidence="3">Belongs to the FPG family.</text>
</comment>
<evidence type="ECO:0000256" key="8">
    <source>
        <dbReference type="ARBA" id="ARBA00022801"/>
    </source>
</evidence>
<comment type="caution">
    <text evidence="19">The sequence shown here is derived from an EMBL/GenBank/DDBJ whole genome shotgun (WGS) entry which is preliminary data.</text>
</comment>
<evidence type="ECO:0000256" key="11">
    <source>
        <dbReference type="ARBA" id="ARBA00023204"/>
    </source>
</evidence>
<dbReference type="FunFam" id="1.10.8.50:FF:000003">
    <property type="entry name" value="Formamidopyrimidine-DNA glycosylase"/>
    <property type="match status" value="1"/>
</dbReference>
<reference evidence="19 20" key="1">
    <citation type="journal article" date="2016" name="Nat. Commun.">
        <title>Thousands of microbial genomes shed light on interconnected biogeochemical processes in an aquifer system.</title>
        <authorList>
            <person name="Anantharaman K."/>
            <person name="Brown C.T."/>
            <person name="Hug L.A."/>
            <person name="Sharon I."/>
            <person name="Castelle C.J."/>
            <person name="Probst A.J."/>
            <person name="Thomas B.C."/>
            <person name="Singh A."/>
            <person name="Wilkins M.J."/>
            <person name="Karaoz U."/>
            <person name="Brodie E.L."/>
            <person name="Williams K.H."/>
            <person name="Hubbard S.S."/>
            <person name="Banfield J.F."/>
        </authorList>
    </citation>
    <scope>NUCLEOTIDE SEQUENCE [LARGE SCALE GENOMIC DNA]</scope>
</reference>
<evidence type="ECO:0000256" key="5">
    <source>
        <dbReference type="ARBA" id="ARBA00022723"/>
    </source>
</evidence>
<dbReference type="PROSITE" id="PS51068">
    <property type="entry name" value="FPG_CAT"/>
    <property type="match status" value="1"/>
</dbReference>
<protein>
    <submittedName>
        <fullName evidence="19">DNA-formamidopyrimidine glycosylase</fullName>
    </submittedName>
</protein>
<keyword evidence="7 16" id="KW-0863">Zinc-finger</keyword>
<comment type="subunit">
    <text evidence="4">Monomer.</text>
</comment>
<sequence length="304" mass="34370">MPELPEVETIRRGLRRTIVGKKIARVEVRLSKMIAFGPDTVSNIRKTSQARALEFVEILKGQRIIDIRRRAKVLMICLSRGYTLLVHLKMTGQLIFAKAGERKSIKAFNTEQSPRFTLPGKHTHVIVGFAGGSMLYFNDLRQFGYLRLVANHDMDRVKELSAFGPEPFAKDFNFDYFTGQMRRRPNLSIKQFITIPAVVAGVGNIYSDEILYCAKVRPERKAGSLKPAEKKELFKCVPRILKEGVVYHGSSVGDYFKVDGSEGTYGKRHRVYGRKGLPCRKCGTMITSVKLGGRTSSYCPKCQR</sequence>
<dbReference type="Pfam" id="PF01149">
    <property type="entry name" value="Fapy_DNA_glyco"/>
    <property type="match status" value="1"/>
</dbReference>
<evidence type="ECO:0000256" key="1">
    <source>
        <dbReference type="ARBA" id="ARBA00001668"/>
    </source>
</evidence>
<dbReference type="PROSITE" id="PS51066">
    <property type="entry name" value="ZF_FPG_2"/>
    <property type="match status" value="1"/>
</dbReference>
<evidence type="ECO:0000256" key="7">
    <source>
        <dbReference type="ARBA" id="ARBA00022771"/>
    </source>
</evidence>
<dbReference type="NCBIfam" id="TIGR00577">
    <property type="entry name" value="fpg"/>
    <property type="match status" value="1"/>
</dbReference>
<evidence type="ECO:0000259" key="18">
    <source>
        <dbReference type="PROSITE" id="PS51068"/>
    </source>
</evidence>
<dbReference type="InterPro" id="IPR010663">
    <property type="entry name" value="Znf_FPG/IleRS"/>
</dbReference>
<keyword evidence="13" id="KW-0511">Multifunctional enzyme</keyword>
<evidence type="ECO:0000313" key="20">
    <source>
        <dbReference type="Proteomes" id="UP000178472"/>
    </source>
</evidence>
<dbReference type="InterPro" id="IPR012319">
    <property type="entry name" value="FPG_cat"/>
</dbReference>
<dbReference type="Proteomes" id="UP000178472">
    <property type="component" value="Unassembled WGS sequence"/>
</dbReference>
<dbReference type="PANTHER" id="PTHR22993:SF9">
    <property type="entry name" value="FORMAMIDOPYRIMIDINE-DNA GLYCOSYLASE"/>
    <property type="match status" value="1"/>
</dbReference>
<dbReference type="GO" id="GO:0006284">
    <property type="term" value="P:base-excision repair"/>
    <property type="evidence" value="ECO:0007669"/>
    <property type="project" value="InterPro"/>
</dbReference>
<dbReference type="Pfam" id="PF06831">
    <property type="entry name" value="H2TH"/>
    <property type="match status" value="1"/>
</dbReference>
<evidence type="ECO:0000256" key="13">
    <source>
        <dbReference type="ARBA" id="ARBA00023268"/>
    </source>
</evidence>
<proteinExistence type="inferred from homology"/>
<keyword evidence="6" id="KW-0227">DNA damage</keyword>
<evidence type="ECO:0000256" key="3">
    <source>
        <dbReference type="ARBA" id="ARBA00009409"/>
    </source>
</evidence>
<evidence type="ECO:0000256" key="2">
    <source>
        <dbReference type="ARBA" id="ARBA00001947"/>
    </source>
</evidence>
<dbReference type="SUPFAM" id="SSF57716">
    <property type="entry name" value="Glucocorticoid receptor-like (DNA-binding domain)"/>
    <property type="match status" value="1"/>
</dbReference>
<dbReference type="GO" id="GO:0008270">
    <property type="term" value="F:zinc ion binding"/>
    <property type="evidence" value="ECO:0007669"/>
    <property type="project" value="UniProtKB-KW"/>
</dbReference>
<keyword evidence="9" id="KW-0862">Zinc</keyword>
<feature type="domain" description="FPG-type" evidence="17">
    <location>
        <begin position="270"/>
        <end position="304"/>
    </location>
</feature>
<gene>
    <name evidence="19" type="ORF">A3G11_01530</name>
</gene>
<dbReference type="AlphaFoldDB" id="A0A1G2DQQ4"/>
<keyword evidence="14" id="KW-0326">Glycosidase</keyword>
<dbReference type="Gene3D" id="1.10.8.50">
    <property type="match status" value="1"/>
</dbReference>
<dbReference type="SMART" id="SM00898">
    <property type="entry name" value="Fapy_DNA_glyco"/>
    <property type="match status" value="1"/>
</dbReference>
<dbReference type="SMART" id="SM01232">
    <property type="entry name" value="H2TH"/>
    <property type="match status" value="1"/>
</dbReference>
<dbReference type="CDD" id="cd08966">
    <property type="entry name" value="EcFpg-like_N"/>
    <property type="match status" value="1"/>
</dbReference>
<keyword evidence="12" id="KW-0456">Lyase</keyword>
<evidence type="ECO:0000256" key="6">
    <source>
        <dbReference type="ARBA" id="ARBA00022763"/>
    </source>
</evidence>
<dbReference type="GO" id="GO:0003684">
    <property type="term" value="F:damaged DNA binding"/>
    <property type="evidence" value="ECO:0007669"/>
    <property type="project" value="InterPro"/>
</dbReference>
<dbReference type="PANTHER" id="PTHR22993">
    <property type="entry name" value="FORMAMIDOPYRIMIDINE-DNA GLYCOSYLASE"/>
    <property type="match status" value="1"/>
</dbReference>
<dbReference type="GO" id="GO:0034039">
    <property type="term" value="F:8-oxo-7,8-dihydroguanine DNA N-glycosylase activity"/>
    <property type="evidence" value="ECO:0007669"/>
    <property type="project" value="TreeGrafter"/>
</dbReference>
<evidence type="ECO:0000256" key="15">
    <source>
        <dbReference type="ARBA" id="ARBA00044632"/>
    </source>
</evidence>
<dbReference type="SUPFAM" id="SSF46946">
    <property type="entry name" value="S13-like H2TH domain"/>
    <property type="match status" value="1"/>
</dbReference>
<dbReference type="PROSITE" id="PS01242">
    <property type="entry name" value="ZF_FPG_1"/>
    <property type="match status" value="1"/>
</dbReference>
<dbReference type="InterPro" id="IPR010979">
    <property type="entry name" value="Ribosomal_uS13-like_H2TH"/>
</dbReference>
<dbReference type="InterPro" id="IPR035937">
    <property type="entry name" value="FPG_N"/>
</dbReference>
<name>A0A1G2DQQ4_9BACT</name>
<keyword evidence="5" id="KW-0479">Metal-binding</keyword>
<keyword evidence="8" id="KW-0378">Hydrolase</keyword>